<organism evidence="5 6">
    <name type="scientific">Tahibacter amnicola</name>
    <dbReference type="NCBI Taxonomy" id="2976241"/>
    <lineage>
        <taxon>Bacteria</taxon>
        <taxon>Pseudomonadati</taxon>
        <taxon>Pseudomonadota</taxon>
        <taxon>Gammaproteobacteria</taxon>
        <taxon>Lysobacterales</taxon>
        <taxon>Rhodanobacteraceae</taxon>
        <taxon>Tahibacter</taxon>
    </lineage>
</organism>
<evidence type="ECO:0000256" key="1">
    <source>
        <dbReference type="ARBA" id="ARBA00004496"/>
    </source>
</evidence>
<dbReference type="SUPFAM" id="SSF50341">
    <property type="entry name" value="CheW-like"/>
    <property type="match status" value="1"/>
</dbReference>
<evidence type="ECO:0000313" key="5">
    <source>
        <dbReference type="EMBL" id="UXI68595.1"/>
    </source>
</evidence>
<dbReference type="EMBL" id="CP104694">
    <property type="protein sequence ID" value="UXI68595.1"/>
    <property type="molecule type" value="Genomic_DNA"/>
</dbReference>
<reference evidence="5" key="1">
    <citation type="submission" date="2022-09" db="EMBL/GenBank/DDBJ databases">
        <title>Tahibacter sp. nov., isolated from a fresh water.</title>
        <authorList>
            <person name="Baek J.H."/>
            <person name="Lee J.K."/>
            <person name="Kim J.M."/>
            <person name="Jeon C.O."/>
        </authorList>
    </citation>
    <scope>NUCLEOTIDE SEQUENCE</scope>
    <source>
        <strain evidence="5">W38</strain>
    </source>
</reference>
<evidence type="ECO:0000256" key="3">
    <source>
        <dbReference type="ARBA" id="ARBA00022490"/>
    </source>
</evidence>
<dbReference type="Gene3D" id="2.30.30.40">
    <property type="entry name" value="SH3 Domains"/>
    <property type="match status" value="1"/>
</dbReference>
<dbReference type="Pfam" id="PF01584">
    <property type="entry name" value="CheW"/>
    <property type="match status" value="1"/>
</dbReference>
<name>A0ABY6BFJ7_9GAMM</name>
<dbReference type="SMART" id="SM00260">
    <property type="entry name" value="CheW"/>
    <property type="match status" value="1"/>
</dbReference>
<dbReference type="Proteomes" id="UP001064632">
    <property type="component" value="Chromosome"/>
</dbReference>
<dbReference type="InterPro" id="IPR002545">
    <property type="entry name" value="CheW-lke_dom"/>
</dbReference>
<feature type="domain" description="CheW-like" evidence="4">
    <location>
        <begin position="73"/>
        <end position="221"/>
    </location>
</feature>
<dbReference type="RefSeq" id="WP_261695553.1">
    <property type="nucleotide sequence ID" value="NZ_CP104694.1"/>
</dbReference>
<dbReference type="PROSITE" id="PS50851">
    <property type="entry name" value="CHEW"/>
    <property type="match status" value="1"/>
</dbReference>
<keyword evidence="3" id="KW-0963">Cytoplasm</keyword>
<dbReference type="InterPro" id="IPR039315">
    <property type="entry name" value="CheW"/>
</dbReference>
<accession>A0ABY6BFJ7</accession>
<dbReference type="PANTHER" id="PTHR22617:SF45">
    <property type="entry name" value="CHEMOTAXIS PROTEIN CHEW"/>
    <property type="match status" value="1"/>
</dbReference>
<keyword evidence="6" id="KW-1185">Reference proteome</keyword>
<comment type="subcellular location">
    <subcellularLocation>
        <location evidence="1">Cytoplasm</location>
    </subcellularLocation>
</comment>
<sequence length="229" mass="25552">MITARGAIDDCWNRIGVRGDMSCPELVAHIHCRNCPRYASAAAMLLDIAMPSDYSQHWTEHVARPKVLDELQTLSVVLFRVGREWLALSTHVFREIASVRAVHSIPHRRNGIVLGLVNIRGGLQVCISLQQLLHIEAAPQGKRERHAAQQERLLVVQHDAGTAVFPVDEVHGIQRFHTQELNDVPATVARATATYTKGVLDWNQKTVGVLDEQLLFYTIDRSLASATMT</sequence>
<evidence type="ECO:0000259" key="4">
    <source>
        <dbReference type="PROSITE" id="PS50851"/>
    </source>
</evidence>
<gene>
    <name evidence="5" type="ORF">N4264_02790</name>
</gene>
<evidence type="ECO:0000313" key="6">
    <source>
        <dbReference type="Proteomes" id="UP001064632"/>
    </source>
</evidence>
<dbReference type="InterPro" id="IPR036061">
    <property type="entry name" value="CheW-like_dom_sf"/>
</dbReference>
<protein>
    <recommendedName>
        <fullName evidence="2">Chemotaxis protein CheW</fullName>
    </recommendedName>
</protein>
<dbReference type="PANTHER" id="PTHR22617">
    <property type="entry name" value="CHEMOTAXIS SENSOR HISTIDINE KINASE-RELATED"/>
    <property type="match status" value="1"/>
</dbReference>
<evidence type="ECO:0000256" key="2">
    <source>
        <dbReference type="ARBA" id="ARBA00021483"/>
    </source>
</evidence>
<dbReference type="Gene3D" id="2.40.50.180">
    <property type="entry name" value="CheA-289, Domain 4"/>
    <property type="match status" value="1"/>
</dbReference>
<proteinExistence type="predicted"/>